<organism evidence="1 2">
    <name type="scientific">Pangasianodon gigas</name>
    <name type="common">Mekong giant catfish</name>
    <name type="synonym">Pangasius gigas</name>
    <dbReference type="NCBI Taxonomy" id="30993"/>
    <lineage>
        <taxon>Eukaryota</taxon>
        <taxon>Metazoa</taxon>
        <taxon>Chordata</taxon>
        <taxon>Craniata</taxon>
        <taxon>Vertebrata</taxon>
        <taxon>Euteleostomi</taxon>
        <taxon>Actinopterygii</taxon>
        <taxon>Neopterygii</taxon>
        <taxon>Teleostei</taxon>
        <taxon>Ostariophysi</taxon>
        <taxon>Siluriformes</taxon>
        <taxon>Pangasiidae</taxon>
        <taxon>Pangasianodon</taxon>
    </lineage>
</organism>
<name>A0ACC5XJS7_PANGG</name>
<dbReference type="EMBL" id="CM040475">
    <property type="protein sequence ID" value="MCI4391466.1"/>
    <property type="molecule type" value="Genomic_DNA"/>
</dbReference>
<comment type="caution">
    <text evidence="1">The sequence shown here is derived from an EMBL/GenBank/DDBJ whole genome shotgun (WGS) entry which is preliminary data.</text>
</comment>
<proteinExistence type="predicted"/>
<reference evidence="1 2" key="1">
    <citation type="journal article" date="2022" name="bioRxiv">
        <title>An ancient truncated duplication of the anti-Mullerian hormone receptor type 2 gene is a potential conserved master sex determinant in the Pangasiidae catfish family.</title>
        <authorList>
            <person name="Wen M."/>
            <person name="Pan Q."/>
            <person name="Jouanno E."/>
            <person name="Montfort J."/>
            <person name="Zahm M."/>
            <person name="Cabau C."/>
            <person name="Klopp C."/>
            <person name="Iampietro C."/>
            <person name="Roques C."/>
            <person name="Bouchez O."/>
            <person name="Castinel A."/>
            <person name="Donnadieu C."/>
            <person name="Parrinello H."/>
            <person name="Poncet C."/>
            <person name="Belmonte E."/>
            <person name="Gautier V."/>
            <person name="Avarre J.-C."/>
            <person name="Dugue R."/>
            <person name="Gustiano R."/>
            <person name="Ha T.T.T."/>
            <person name="Campet M."/>
            <person name="Sriphairoj K."/>
            <person name="Ribolli J."/>
            <person name="de Almeida F.L."/>
            <person name="Desvignes T."/>
            <person name="Postlethwait J.H."/>
            <person name="Bucao C.F."/>
            <person name="Robinson-Rechavi M."/>
            <person name="Bobe J."/>
            <person name="Herpin A."/>
            <person name="Guiguen Y."/>
        </authorList>
    </citation>
    <scope>NUCLEOTIDE SEQUENCE [LARGE SCALE GENOMIC DNA]</scope>
    <source>
        <strain evidence="1">YG-Dec2019</strain>
    </source>
</reference>
<gene>
    <name evidence="1" type="ORF">PGIGA_G00134820</name>
</gene>
<evidence type="ECO:0000313" key="2">
    <source>
        <dbReference type="Proteomes" id="UP000829447"/>
    </source>
</evidence>
<dbReference type="Proteomes" id="UP000829447">
    <property type="component" value="Linkage Group LG22"/>
</dbReference>
<protein>
    <submittedName>
        <fullName evidence="1">Uncharacterized protein</fullName>
    </submittedName>
</protein>
<keyword evidence="2" id="KW-1185">Reference proteome</keyword>
<accession>A0ACC5XJS7</accession>
<sequence>MVRQRSPIDRRGSTGSNSLERDVNASAILERSILNREPTLIYRQGCGGSRAYPQNAGCEVGIYLGLDGSPSQGTMHTHSHIQGQLPRDIFMFSDVFSAFSEPWVSECSQGFNVSFCIACHYTLRDGCQKGSQGP</sequence>
<evidence type="ECO:0000313" key="1">
    <source>
        <dbReference type="EMBL" id="MCI4391466.1"/>
    </source>
</evidence>